<dbReference type="Proteomes" id="UP000014500">
    <property type="component" value="Unassembled WGS sequence"/>
</dbReference>
<dbReference type="AlphaFoldDB" id="T1IRL8"/>
<accession>T1IRL8</accession>
<dbReference type="Pfam" id="PF00176">
    <property type="entry name" value="SNF2-rel_dom"/>
    <property type="match status" value="1"/>
</dbReference>
<dbReference type="InterPro" id="IPR014001">
    <property type="entry name" value="Helicase_ATP-bd"/>
</dbReference>
<dbReference type="PANTHER" id="PTHR45766:SF6">
    <property type="entry name" value="SWI_SNF-RELATED MATRIX-ASSOCIATED ACTIN-DEPENDENT REGULATOR OF CHROMATIN SUBFAMILY A-LIKE PROTEIN 1"/>
    <property type="match status" value="1"/>
</dbReference>
<evidence type="ECO:0000256" key="3">
    <source>
        <dbReference type="ARBA" id="ARBA00022801"/>
    </source>
</evidence>
<dbReference type="HOGENOM" id="CLU_303909_0_0_1"/>
<organism evidence="10 11">
    <name type="scientific">Strigamia maritima</name>
    <name type="common">European centipede</name>
    <name type="synonym">Geophilus maritimus</name>
    <dbReference type="NCBI Taxonomy" id="126957"/>
    <lineage>
        <taxon>Eukaryota</taxon>
        <taxon>Metazoa</taxon>
        <taxon>Ecdysozoa</taxon>
        <taxon>Arthropoda</taxon>
        <taxon>Myriapoda</taxon>
        <taxon>Chilopoda</taxon>
        <taxon>Pleurostigmophora</taxon>
        <taxon>Geophilomorpha</taxon>
        <taxon>Linotaeniidae</taxon>
        <taxon>Strigamia</taxon>
    </lineage>
</organism>
<evidence type="ECO:0000259" key="7">
    <source>
        <dbReference type="PROSITE" id="PS51192"/>
    </source>
</evidence>
<feature type="domain" description="Helicase C-terminal" evidence="8">
    <location>
        <begin position="461"/>
        <end position="615"/>
    </location>
</feature>
<keyword evidence="3" id="KW-0378">Hydrolase</keyword>
<dbReference type="GO" id="GO:0006281">
    <property type="term" value="P:DNA repair"/>
    <property type="evidence" value="ECO:0007669"/>
    <property type="project" value="TreeGrafter"/>
</dbReference>
<keyword evidence="5" id="KW-0539">Nucleus</keyword>
<dbReference type="eggNOG" id="KOG1000">
    <property type="taxonomic scope" value="Eukaryota"/>
</dbReference>
<dbReference type="PhylomeDB" id="T1IRL8"/>
<dbReference type="InterPro" id="IPR001650">
    <property type="entry name" value="Helicase_C-like"/>
</dbReference>
<evidence type="ECO:0000313" key="10">
    <source>
        <dbReference type="EnsemblMetazoa" id="SMAR003716-PA"/>
    </source>
</evidence>
<dbReference type="PANTHER" id="PTHR45766">
    <property type="entry name" value="DNA ANNEALING HELICASE AND ENDONUCLEASE ZRANB3 FAMILY MEMBER"/>
    <property type="match status" value="1"/>
</dbReference>
<evidence type="ECO:0000256" key="1">
    <source>
        <dbReference type="ARBA" id="ARBA00004123"/>
    </source>
</evidence>
<dbReference type="Gene3D" id="3.40.50.300">
    <property type="entry name" value="P-loop containing nucleotide triphosphate hydrolases"/>
    <property type="match status" value="3"/>
</dbReference>
<reference evidence="11" key="1">
    <citation type="submission" date="2011-05" db="EMBL/GenBank/DDBJ databases">
        <authorList>
            <person name="Richards S.R."/>
            <person name="Qu J."/>
            <person name="Jiang H."/>
            <person name="Jhangiani S.N."/>
            <person name="Agravi P."/>
            <person name="Goodspeed R."/>
            <person name="Gross S."/>
            <person name="Mandapat C."/>
            <person name="Jackson L."/>
            <person name="Mathew T."/>
            <person name="Pu L."/>
            <person name="Thornton R."/>
            <person name="Saada N."/>
            <person name="Wilczek-Boney K.B."/>
            <person name="Lee S."/>
            <person name="Kovar C."/>
            <person name="Wu Y."/>
            <person name="Scherer S.E."/>
            <person name="Worley K.C."/>
            <person name="Muzny D.M."/>
            <person name="Gibbs R."/>
        </authorList>
    </citation>
    <scope>NUCLEOTIDE SEQUENCE</scope>
    <source>
        <strain evidence="11">Brora</strain>
    </source>
</reference>
<keyword evidence="4" id="KW-0067">ATP-binding</keyword>
<proteinExistence type="inferred from homology"/>
<dbReference type="PROSITE" id="PS51192">
    <property type="entry name" value="HELICASE_ATP_BIND_1"/>
    <property type="match status" value="2"/>
</dbReference>
<dbReference type="InterPro" id="IPR027417">
    <property type="entry name" value="P-loop_NTPase"/>
</dbReference>
<reference evidence="10" key="2">
    <citation type="submission" date="2015-02" db="UniProtKB">
        <authorList>
            <consortium name="EnsemblMetazoa"/>
        </authorList>
    </citation>
    <scope>IDENTIFICATION</scope>
</reference>
<dbReference type="GO" id="GO:0043596">
    <property type="term" value="C:nuclear replication fork"/>
    <property type="evidence" value="ECO:0007669"/>
    <property type="project" value="TreeGrafter"/>
</dbReference>
<dbReference type="eggNOG" id="KOG0342">
    <property type="taxonomic scope" value="Eukaryota"/>
</dbReference>
<dbReference type="InterPro" id="IPR000330">
    <property type="entry name" value="SNF2_N"/>
</dbReference>
<evidence type="ECO:0000256" key="5">
    <source>
        <dbReference type="ARBA" id="ARBA00023242"/>
    </source>
</evidence>
<dbReference type="EMBL" id="JH431371">
    <property type="status" value="NOT_ANNOTATED_CDS"/>
    <property type="molecule type" value="Genomic_DNA"/>
</dbReference>
<dbReference type="FunFam" id="3.40.50.300:FF:003021">
    <property type="entry name" value="Uncharacterized protein (Fragment)"/>
    <property type="match status" value="1"/>
</dbReference>
<feature type="domain" description="Helicase ATP-binding" evidence="7">
    <location>
        <begin position="184"/>
        <end position="347"/>
    </location>
</feature>
<name>T1IRL8_STRMM</name>
<dbReference type="SUPFAM" id="SSF52540">
    <property type="entry name" value="P-loop containing nucleoside triphosphate hydrolases"/>
    <property type="match status" value="3"/>
</dbReference>
<dbReference type="EnsemblMetazoa" id="SMAR003716-RA">
    <property type="protein sequence ID" value="SMAR003716-PA"/>
    <property type="gene ID" value="SMAR003716"/>
</dbReference>
<evidence type="ECO:0000259" key="8">
    <source>
        <dbReference type="PROSITE" id="PS51194"/>
    </source>
</evidence>
<evidence type="ECO:0000313" key="11">
    <source>
        <dbReference type="Proteomes" id="UP000014500"/>
    </source>
</evidence>
<dbReference type="Gene3D" id="3.40.50.10810">
    <property type="entry name" value="Tandem AAA-ATPase domain"/>
    <property type="match status" value="1"/>
</dbReference>
<evidence type="ECO:0000259" key="9">
    <source>
        <dbReference type="PROSITE" id="PS51467"/>
    </source>
</evidence>
<dbReference type="InterPro" id="IPR038718">
    <property type="entry name" value="SNF2-like_sf"/>
</dbReference>
<feature type="domain" description="HARP" evidence="9">
    <location>
        <begin position="71"/>
        <end position="143"/>
    </location>
</feature>
<comment type="similarity">
    <text evidence="6">Belongs to the SNF2/RAD54 helicase family. SMARCAL1 subfamily.</text>
</comment>
<feature type="domain" description="Helicase C-terminal" evidence="8">
    <location>
        <begin position="744"/>
        <end position="913"/>
    </location>
</feature>
<dbReference type="CDD" id="cd18010">
    <property type="entry name" value="DEXHc_HARP_SMARCAL1"/>
    <property type="match status" value="1"/>
</dbReference>
<dbReference type="GO" id="GO:0003676">
    <property type="term" value="F:nucleic acid binding"/>
    <property type="evidence" value="ECO:0007669"/>
    <property type="project" value="InterPro"/>
</dbReference>
<feature type="domain" description="Helicase ATP-binding" evidence="7">
    <location>
        <begin position="648"/>
        <end position="755"/>
    </location>
</feature>
<dbReference type="GO" id="GO:0031297">
    <property type="term" value="P:replication fork processing"/>
    <property type="evidence" value="ECO:0007669"/>
    <property type="project" value="TreeGrafter"/>
</dbReference>
<evidence type="ECO:0008006" key="12">
    <source>
        <dbReference type="Google" id="ProtNLM"/>
    </source>
</evidence>
<dbReference type="SMART" id="SM00490">
    <property type="entry name" value="HELICc"/>
    <property type="match status" value="2"/>
</dbReference>
<dbReference type="GO" id="GO:0016787">
    <property type="term" value="F:hydrolase activity"/>
    <property type="evidence" value="ECO:0007669"/>
    <property type="project" value="UniProtKB-KW"/>
</dbReference>
<sequence>MASGVGDLTAEQLRRMEESRQKALLKKAKIAAAKQLNQPSKTSINTPSTTQAKDSVNRVAVKLISNRVQNTTKLIKAKCVLMSNERFVVVVGYHQQLIEVFKTIPTRMFDIKTKNWSFDLKVHNQLIQNLHPLKSEVLIAPLPGHVLRIFNSVAPAKVTSDTELLKLDLTIKEALMTFQREGVLFGISREGRLLIADDMGLGKTIQALAIASYYRSNWPLLIVAPSSIRYSWLEAFQVWLPSVDPQTITVLNSGKDKMGRFQVYITSYEMMTKRKTELETRKFGVAIMDESHLLKNVKSARTKAATALLKAQFTIFHDCKRVILLSGTPALSRPGELYSQINLINRKIFPSHHDFGMRYCDGKQTPWGWDFSGASNTEELVLILKKECMIRRLKADVIKELPSKLRRMVVLDPSEISLSKNMSSYANLLSTSSLKGMERRGTLLTYFHETSLAKSKAVCNYISDLLESETKFLCFAHHKHMMDEICATITKTKCQFIRIDGSTSSEMRKKMVDRFQHSDDVRVAVLSITAANTGLTLTATQLVIFAELYWNPGILTQAEDRVHRIGQDNSVLIQYLVAKKTADDYLWLMIQDKLAVLSSVGLSKDNFRDADTMMVNPRDQRVIDDFLLLELDECIENTEPSPSLLARRRLTECVIMGGKSKKVEEGKLKTGINFVVATPGRLLYHLKNTPEFVYVNLQCLIIDVADRTLDVGFEREMKQILQFLPIKRQTMLFSATLTKDLIELADPIYVGVDQPEEKAIVDGLEQIRYLSNEKTVSDAPLFLEQSAPKRAKNDSVLVFYGEILNCLDLPVSTFLEFGNSPSSILLCTDVTARGKVIPHVDWIIQFDPPGDTKEYIHRIQHAARGARDRCRAILILRPEELGFLQYLKTANVQIDEHRFSWTETPNIQKQEIHFITDLIEEAYAKNPTLRTSRKALCQSFLRYYSAHYLKDVFDVTSLNLAFFRTRRANCSVGNEKGEN</sequence>
<keyword evidence="11" id="KW-1185">Reference proteome</keyword>
<keyword evidence="2" id="KW-0547">Nucleotide-binding</keyword>
<dbReference type="Pfam" id="PF07443">
    <property type="entry name" value="HARP"/>
    <property type="match status" value="1"/>
</dbReference>
<dbReference type="InterPro" id="IPR010003">
    <property type="entry name" value="HARP_dom"/>
</dbReference>
<evidence type="ECO:0000256" key="6">
    <source>
        <dbReference type="PROSITE-ProRule" id="PRU00800"/>
    </source>
</evidence>
<dbReference type="InterPro" id="IPR049730">
    <property type="entry name" value="SNF2/RAD54-like_C"/>
</dbReference>
<dbReference type="CDD" id="cd18793">
    <property type="entry name" value="SF2_C_SNF"/>
    <property type="match status" value="1"/>
</dbReference>
<dbReference type="Pfam" id="PF00271">
    <property type="entry name" value="Helicase_C"/>
    <property type="match status" value="2"/>
</dbReference>
<dbReference type="PROSITE" id="PS51194">
    <property type="entry name" value="HELICASE_CTER"/>
    <property type="match status" value="2"/>
</dbReference>
<evidence type="ECO:0000256" key="4">
    <source>
        <dbReference type="ARBA" id="ARBA00022840"/>
    </source>
</evidence>
<dbReference type="STRING" id="126957.T1IRL8"/>
<comment type="subcellular location">
    <subcellularLocation>
        <location evidence="1">Nucleus</location>
    </subcellularLocation>
</comment>
<evidence type="ECO:0000256" key="2">
    <source>
        <dbReference type="ARBA" id="ARBA00022741"/>
    </source>
</evidence>
<dbReference type="GO" id="GO:0005524">
    <property type="term" value="F:ATP binding"/>
    <property type="evidence" value="ECO:0007669"/>
    <property type="project" value="UniProtKB-KW"/>
</dbReference>
<dbReference type="SMART" id="SM00487">
    <property type="entry name" value="DEXDc"/>
    <property type="match status" value="2"/>
</dbReference>
<dbReference type="Pfam" id="PF00270">
    <property type="entry name" value="DEAD"/>
    <property type="match status" value="1"/>
</dbReference>
<dbReference type="InterPro" id="IPR011545">
    <property type="entry name" value="DEAD/DEAH_box_helicase_dom"/>
</dbReference>
<dbReference type="PROSITE" id="PS51467">
    <property type="entry name" value="HARP"/>
    <property type="match status" value="1"/>
</dbReference>
<protein>
    <recommendedName>
        <fullName evidence="12">SWI/SNF-related matrix-associated actin-dependent regulator of chromatin subfamily A-like protein 1</fullName>
    </recommendedName>
</protein>